<dbReference type="AlphaFoldDB" id="B3JE62"/>
<dbReference type="Proteomes" id="UP000003146">
    <property type="component" value="Unassembled WGS sequence"/>
</dbReference>
<name>B3JE62_9BACT</name>
<evidence type="ECO:0000313" key="1">
    <source>
        <dbReference type="EMBL" id="EDV02764.1"/>
    </source>
</evidence>
<protein>
    <submittedName>
        <fullName evidence="1">Uncharacterized protein</fullName>
    </submittedName>
</protein>
<organism evidence="1 2">
    <name type="scientific">Phocaeicola coprocola DSM 17136</name>
    <dbReference type="NCBI Taxonomy" id="470145"/>
    <lineage>
        <taxon>Bacteria</taxon>
        <taxon>Pseudomonadati</taxon>
        <taxon>Bacteroidota</taxon>
        <taxon>Bacteroidia</taxon>
        <taxon>Bacteroidales</taxon>
        <taxon>Bacteroidaceae</taxon>
        <taxon>Phocaeicola</taxon>
    </lineage>
</organism>
<comment type="caution">
    <text evidence="1">The sequence shown here is derived from an EMBL/GenBank/DDBJ whole genome shotgun (WGS) entry which is preliminary data.</text>
</comment>
<accession>B3JE62</accession>
<reference evidence="1 2" key="2">
    <citation type="submission" date="2008-04" db="EMBL/GenBank/DDBJ databases">
        <authorList>
            <person name="Fulton L."/>
            <person name="Clifton S."/>
            <person name="Fulton B."/>
            <person name="Xu J."/>
            <person name="Minx P."/>
            <person name="Pepin K.H."/>
            <person name="Johnson M."/>
            <person name="Thiruvilangam P."/>
            <person name="Bhonagiri V."/>
            <person name="Nash W.E."/>
            <person name="Mardis E.R."/>
            <person name="Wilson R.K."/>
        </authorList>
    </citation>
    <scope>NUCLEOTIDE SEQUENCE [LARGE SCALE GENOMIC DNA]</scope>
    <source>
        <strain evidence="1 2">DSM 17136</strain>
    </source>
</reference>
<dbReference type="HOGENOM" id="CLU_3284715_0_0_10"/>
<proteinExistence type="predicted"/>
<sequence>MYSIFFHMPVPNLKDLIILSSSHCGNNTIQQIIFYNSPQP</sequence>
<dbReference type="EMBL" id="ABIY02000016">
    <property type="protein sequence ID" value="EDV02764.1"/>
    <property type="molecule type" value="Genomic_DNA"/>
</dbReference>
<evidence type="ECO:0000313" key="2">
    <source>
        <dbReference type="Proteomes" id="UP000003146"/>
    </source>
</evidence>
<gene>
    <name evidence="1" type="ORF">BACCOP_00151</name>
</gene>
<reference evidence="1 2" key="1">
    <citation type="submission" date="2008-04" db="EMBL/GenBank/DDBJ databases">
        <title>Draft genome sequence of Bacteroides coprocola (DSM 17136).</title>
        <authorList>
            <person name="Sudarsanam P."/>
            <person name="Ley R."/>
            <person name="Guruge J."/>
            <person name="Turnbaugh P.J."/>
            <person name="Mahowald M."/>
            <person name="Liep D."/>
            <person name="Gordon J."/>
        </authorList>
    </citation>
    <scope>NUCLEOTIDE SEQUENCE [LARGE SCALE GENOMIC DNA]</scope>
    <source>
        <strain evidence="1 2">DSM 17136</strain>
    </source>
</reference>